<evidence type="ECO:0000256" key="7">
    <source>
        <dbReference type="ARBA" id="ARBA00022989"/>
    </source>
</evidence>
<evidence type="ECO:0000256" key="1">
    <source>
        <dbReference type="ARBA" id="ARBA00006139"/>
    </source>
</evidence>
<evidence type="ECO:0000256" key="11">
    <source>
        <dbReference type="RuleBase" id="RU004181"/>
    </source>
</evidence>
<feature type="compositionally biased region" description="Low complexity" evidence="12">
    <location>
        <begin position="155"/>
        <end position="166"/>
    </location>
</feature>
<comment type="similarity">
    <text evidence="1 9 11">Belongs to the peptidase A8 family.</text>
</comment>
<dbReference type="Pfam" id="PF01252">
    <property type="entry name" value="Peptidase_A8"/>
    <property type="match status" value="1"/>
</dbReference>
<evidence type="ECO:0000256" key="10">
    <source>
        <dbReference type="RuleBase" id="RU000594"/>
    </source>
</evidence>
<comment type="pathway">
    <text evidence="9">Protein modification; lipoprotein biosynthesis (signal peptide cleavage).</text>
</comment>
<feature type="active site" evidence="9">
    <location>
        <position position="116"/>
    </location>
</feature>
<gene>
    <name evidence="9" type="primary">lspA</name>
    <name evidence="13" type="ORF">NPRO_09130</name>
</gene>
<dbReference type="UniPathway" id="UPA00665"/>
<comment type="caution">
    <text evidence="9">Lacks conserved residue(s) required for the propagation of feature annotation.</text>
</comment>
<feature type="transmembrane region" description="Helical" evidence="9">
    <location>
        <begin position="89"/>
        <end position="106"/>
    </location>
</feature>
<dbReference type="Proteomes" id="UP000662873">
    <property type="component" value="Chromosome"/>
</dbReference>
<feature type="transmembrane region" description="Helical" evidence="9">
    <location>
        <begin position="53"/>
        <end position="77"/>
    </location>
</feature>
<comment type="catalytic activity">
    <reaction evidence="9 10">
        <text>Release of signal peptides from bacterial membrane prolipoproteins. Hydrolyzes -Xaa-Yaa-Zaa-|-(S,diacylglyceryl)Cys-, in which Xaa is hydrophobic (preferably Leu), and Yaa (Ala or Ser) and Zaa (Gly or Ala) have small, neutral side chains.</text>
        <dbReference type="EC" id="3.4.23.36"/>
    </reaction>
</comment>
<keyword evidence="8 9" id="KW-0472">Membrane</keyword>
<name>A0A809R9J5_9BACT</name>
<dbReference type="GO" id="GO:0004190">
    <property type="term" value="F:aspartic-type endopeptidase activity"/>
    <property type="evidence" value="ECO:0007669"/>
    <property type="project" value="UniProtKB-UniRule"/>
</dbReference>
<dbReference type="AlphaFoldDB" id="A0A809R9J5"/>
<organism evidence="13 14">
    <name type="scientific">Candidatus Nitrosymbiomonas proteolyticus</name>
    <dbReference type="NCBI Taxonomy" id="2608984"/>
    <lineage>
        <taxon>Bacteria</taxon>
        <taxon>Bacillati</taxon>
        <taxon>Armatimonadota</taxon>
        <taxon>Armatimonadota incertae sedis</taxon>
        <taxon>Candidatus Nitrosymbiomonas</taxon>
    </lineage>
</organism>
<evidence type="ECO:0000256" key="5">
    <source>
        <dbReference type="ARBA" id="ARBA00022750"/>
    </source>
</evidence>
<evidence type="ECO:0000256" key="3">
    <source>
        <dbReference type="ARBA" id="ARBA00022670"/>
    </source>
</evidence>
<evidence type="ECO:0000256" key="6">
    <source>
        <dbReference type="ARBA" id="ARBA00022801"/>
    </source>
</evidence>
<dbReference type="NCBIfam" id="TIGR00077">
    <property type="entry name" value="lspA"/>
    <property type="match status" value="1"/>
</dbReference>
<dbReference type="KEGG" id="npy:NPRO_09130"/>
<comment type="function">
    <text evidence="9 10">This protein specifically catalyzes the removal of signal peptides from prolipoproteins.</text>
</comment>
<dbReference type="EMBL" id="AP021858">
    <property type="protein sequence ID" value="BBO23318.1"/>
    <property type="molecule type" value="Genomic_DNA"/>
</dbReference>
<comment type="subcellular location">
    <subcellularLocation>
        <location evidence="9">Cell membrane</location>
        <topology evidence="9">Multi-pass membrane protein</topology>
    </subcellularLocation>
</comment>
<dbReference type="PANTHER" id="PTHR33695">
    <property type="entry name" value="LIPOPROTEIN SIGNAL PEPTIDASE"/>
    <property type="match status" value="1"/>
</dbReference>
<keyword evidence="3 9" id="KW-0645">Protease</keyword>
<dbReference type="GO" id="GO:0005886">
    <property type="term" value="C:plasma membrane"/>
    <property type="evidence" value="ECO:0007669"/>
    <property type="project" value="UniProtKB-SubCell"/>
</dbReference>
<keyword evidence="4 9" id="KW-0812">Transmembrane</keyword>
<keyword evidence="5 9" id="KW-0064">Aspartyl protease</keyword>
<keyword evidence="7 9" id="KW-1133">Transmembrane helix</keyword>
<evidence type="ECO:0000256" key="12">
    <source>
        <dbReference type="SAM" id="MobiDB-lite"/>
    </source>
</evidence>
<reference evidence="13" key="1">
    <citation type="journal article" name="DNA Res.">
        <title>The physiological potential of anammox bacteria as revealed by their core genome structure.</title>
        <authorList>
            <person name="Okubo T."/>
            <person name="Toyoda A."/>
            <person name="Fukuhara K."/>
            <person name="Uchiyama I."/>
            <person name="Harigaya Y."/>
            <person name="Kuroiwa M."/>
            <person name="Suzuki T."/>
            <person name="Murakami Y."/>
            <person name="Suwa Y."/>
            <person name="Takami H."/>
        </authorList>
    </citation>
    <scope>NUCLEOTIDE SEQUENCE</scope>
    <source>
        <strain evidence="13">317325-2</strain>
    </source>
</reference>
<evidence type="ECO:0000313" key="13">
    <source>
        <dbReference type="EMBL" id="BBO23318.1"/>
    </source>
</evidence>
<evidence type="ECO:0000256" key="8">
    <source>
        <dbReference type="ARBA" id="ARBA00023136"/>
    </source>
</evidence>
<protein>
    <recommendedName>
        <fullName evidence="9">Lipoprotein signal peptidase</fullName>
        <ecNumber evidence="9">3.4.23.36</ecNumber>
    </recommendedName>
    <alternativeName>
        <fullName evidence="9">Prolipoprotein signal peptidase</fullName>
    </alternativeName>
    <alternativeName>
        <fullName evidence="9">Signal peptidase II</fullName>
        <shortName evidence="9">SPase II</shortName>
    </alternativeName>
</protein>
<keyword evidence="13" id="KW-0449">Lipoprotein</keyword>
<keyword evidence="2 9" id="KW-1003">Cell membrane</keyword>
<evidence type="ECO:0000256" key="9">
    <source>
        <dbReference type="HAMAP-Rule" id="MF_00161"/>
    </source>
</evidence>
<dbReference type="PANTHER" id="PTHR33695:SF1">
    <property type="entry name" value="LIPOPROTEIN SIGNAL PEPTIDASE"/>
    <property type="match status" value="1"/>
</dbReference>
<evidence type="ECO:0000256" key="2">
    <source>
        <dbReference type="ARBA" id="ARBA00022475"/>
    </source>
</evidence>
<accession>A0A809R9J5</accession>
<feature type="region of interest" description="Disordered" evidence="12">
    <location>
        <begin position="155"/>
        <end position="179"/>
    </location>
</feature>
<proteinExistence type="inferred from homology"/>
<dbReference type="GO" id="GO:0006508">
    <property type="term" value="P:proteolysis"/>
    <property type="evidence" value="ECO:0007669"/>
    <property type="project" value="UniProtKB-KW"/>
</dbReference>
<dbReference type="PRINTS" id="PR00781">
    <property type="entry name" value="LIPOSIGPTASE"/>
</dbReference>
<keyword evidence="6 9" id="KW-0378">Hydrolase</keyword>
<feature type="active site" evidence="9">
    <location>
        <position position="132"/>
    </location>
</feature>
<feature type="transmembrane region" description="Helical" evidence="9">
    <location>
        <begin position="126"/>
        <end position="148"/>
    </location>
</feature>
<dbReference type="EC" id="3.4.23.36" evidence="9"/>
<evidence type="ECO:0000313" key="14">
    <source>
        <dbReference type="Proteomes" id="UP000662873"/>
    </source>
</evidence>
<sequence length="179" mass="19316">MSGRWIFLTVALSAIAADQAVKAWVRAALVERESIGSPWPGVFEITLTYNDGIAFGMLRGAGVLLAPIALAIVLVAAIYSFRHSHQGRAIHFAMGALAGGAVGNLIDRLWLGKVTDMFWFRWIDFPVFNVADACITVSAVMMMLIWTFEPKAAPAPQESESAAELPNAETPPADSRNEA</sequence>
<dbReference type="InterPro" id="IPR001872">
    <property type="entry name" value="Peptidase_A8"/>
</dbReference>
<evidence type="ECO:0000256" key="4">
    <source>
        <dbReference type="ARBA" id="ARBA00022692"/>
    </source>
</evidence>
<dbReference type="PROSITE" id="PS00855">
    <property type="entry name" value="SPASE_II"/>
    <property type="match status" value="1"/>
</dbReference>
<dbReference type="HAMAP" id="MF_00161">
    <property type="entry name" value="LspA"/>
    <property type="match status" value="1"/>
</dbReference>